<evidence type="ECO:0000313" key="3">
    <source>
        <dbReference type="Proteomes" id="UP000027647"/>
    </source>
</evidence>
<feature type="domain" description="Beta-lactamase-related" evidence="1">
    <location>
        <begin position="45"/>
        <end position="331"/>
    </location>
</feature>
<evidence type="ECO:0000259" key="1">
    <source>
        <dbReference type="Pfam" id="PF00144"/>
    </source>
</evidence>
<organism evidence="2 3">
    <name type="scientific">Erythrobacter longus</name>
    <dbReference type="NCBI Taxonomy" id="1044"/>
    <lineage>
        <taxon>Bacteria</taxon>
        <taxon>Pseudomonadati</taxon>
        <taxon>Pseudomonadota</taxon>
        <taxon>Alphaproteobacteria</taxon>
        <taxon>Sphingomonadales</taxon>
        <taxon>Erythrobacteraceae</taxon>
        <taxon>Erythrobacter/Porphyrobacter group</taxon>
        <taxon>Erythrobacter</taxon>
    </lineage>
</organism>
<gene>
    <name evidence="2" type="ORF">EH31_04085</name>
</gene>
<dbReference type="Proteomes" id="UP000027647">
    <property type="component" value="Unassembled WGS sequence"/>
</dbReference>
<keyword evidence="3" id="KW-1185">Reference proteome</keyword>
<dbReference type="SUPFAM" id="SSF56601">
    <property type="entry name" value="beta-lactamase/transpeptidase-like"/>
    <property type="match status" value="1"/>
</dbReference>
<protein>
    <submittedName>
        <fullName evidence="2">Beta-lactamase</fullName>
    </submittedName>
</protein>
<reference evidence="2 3" key="1">
    <citation type="submission" date="2014-04" db="EMBL/GenBank/DDBJ databases">
        <title>A comprehensive comparison of genomes of Erythrobacter spp. strains.</title>
        <authorList>
            <person name="Zheng Q."/>
        </authorList>
    </citation>
    <scope>NUCLEOTIDE SEQUENCE [LARGE SCALE GENOMIC DNA]</scope>
    <source>
        <strain evidence="2 3">DSM 6997</strain>
    </source>
</reference>
<sequence>MACAAVLFSSAPQTHAQQETDLQNEPSWEAVNQEIASGQFGQVTSLVVSRDGEIVHEHYFDDSPEAARNTRSVTKTITGMLVGKAIEEGHIASASAPVLNHINHTPLNPDPRKDAMSFDALLSMSGPLECNDSMPWSRGHEERMYSIEDWVGFFLDLPIRGFPAWQTKPEDSPHGRAFSYCTAGTVALGAAVENATGEKLEDYARRTVFDPLQIETAEWQYSPLGLAMGGGGLGLSSRSLEKIGRVYASGGVFEGRQILSSEWVETSITPKAVVPDQDGMEYGYLWWLRDYAAGDTAYKAAQMSGNGGNKVIIIPKLKLVTVITKTDFGQRNAHQQAEELFESRILPLILADSN</sequence>
<name>A0A074MEE9_ERYLO</name>
<dbReference type="STRING" id="1044.EH31_04085"/>
<dbReference type="PANTHER" id="PTHR43283">
    <property type="entry name" value="BETA-LACTAMASE-RELATED"/>
    <property type="match status" value="1"/>
</dbReference>
<dbReference type="Pfam" id="PF00144">
    <property type="entry name" value="Beta-lactamase"/>
    <property type="match status" value="1"/>
</dbReference>
<dbReference type="AlphaFoldDB" id="A0A074MEE9"/>
<dbReference type="InterPro" id="IPR001466">
    <property type="entry name" value="Beta-lactam-related"/>
</dbReference>
<dbReference type="EMBL" id="JMIW01000001">
    <property type="protein sequence ID" value="KEO91859.1"/>
    <property type="molecule type" value="Genomic_DNA"/>
</dbReference>
<dbReference type="eggNOG" id="COG1680">
    <property type="taxonomic scope" value="Bacteria"/>
</dbReference>
<dbReference type="PANTHER" id="PTHR43283:SF7">
    <property type="entry name" value="BETA-LACTAMASE-RELATED DOMAIN-CONTAINING PROTEIN"/>
    <property type="match status" value="1"/>
</dbReference>
<evidence type="ECO:0000313" key="2">
    <source>
        <dbReference type="EMBL" id="KEO91859.1"/>
    </source>
</evidence>
<dbReference type="InterPro" id="IPR012338">
    <property type="entry name" value="Beta-lactam/transpept-like"/>
</dbReference>
<accession>A0A074MEE9</accession>
<proteinExistence type="predicted"/>
<dbReference type="InterPro" id="IPR050789">
    <property type="entry name" value="Diverse_Enzym_Activities"/>
</dbReference>
<comment type="caution">
    <text evidence="2">The sequence shown here is derived from an EMBL/GenBank/DDBJ whole genome shotgun (WGS) entry which is preliminary data.</text>
</comment>
<dbReference type="Gene3D" id="3.40.710.10">
    <property type="entry name" value="DD-peptidase/beta-lactamase superfamily"/>
    <property type="match status" value="1"/>
</dbReference>